<dbReference type="Proteomes" id="UP000012174">
    <property type="component" value="Unassembled WGS sequence"/>
</dbReference>
<gene>
    <name evidence="4" type="ORF">UCREL1_2724</name>
</gene>
<dbReference type="PANTHER" id="PTHR22946">
    <property type="entry name" value="DIENELACTONE HYDROLASE DOMAIN-CONTAINING PROTEIN-RELATED"/>
    <property type="match status" value="1"/>
</dbReference>
<name>M7T135_EUTLA</name>
<dbReference type="AlphaFoldDB" id="M7T135"/>
<dbReference type="OrthoDB" id="5409895at2759"/>
<dbReference type="InterPro" id="IPR000073">
    <property type="entry name" value="AB_hydrolase_1"/>
</dbReference>
<dbReference type="EMBL" id="KB705903">
    <property type="protein sequence ID" value="EMR70252.1"/>
    <property type="molecule type" value="Genomic_DNA"/>
</dbReference>
<dbReference type="SUPFAM" id="SSF53474">
    <property type="entry name" value="alpha/beta-Hydrolases"/>
    <property type="match status" value="1"/>
</dbReference>
<dbReference type="KEGG" id="ela:UCREL1_2724"/>
<comment type="similarity">
    <text evidence="1">Belongs to the AB hydrolase superfamily. FUS2 hydrolase family.</text>
</comment>
<dbReference type="InterPro" id="IPR050261">
    <property type="entry name" value="FrsA_esterase"/>
</dbReference>
<dbReference type="Pfam" id="PF00561">
    <property type="entry name" value="Abhydrolase_1"/>
    <property type="match status" value="1"/>
</dbReference>
<dbReference type="OMA" id="NDHEYPF"/>
<dbReference type="STRING" id="1287681.M7T135"/>
<dbReference type="HOGENOM" id="CLU_053723_1_0_1"/>
<reference evidence="5" key="1">
    <citation type="journal article" date="2013" name="Genome Announc.">
        <title>Draft genome sequence of the grapevine dieback fungus Eutypa lata UCR-EL1.</title>
        <authorList>
            <person name="Blanco-Ulate B."/>
            <person name="Rolshausen P.E."/>
            <person name="Cantu D."/>
        </authorList>
    </citation>
    <scope>NUCLEOTIDE SEQUENCE [LARGE SCALE GENOMIC DNA]</scope>
    <source>
        <strain evidence="5">UCR-EL1</strain>
    </source>
</reference>
<evidence type="ECO:0000256" key="1">
    <source>
        <dbReference type="ARBA" id="ARBA00038115"/>
    </source>
</evidence>
<dbReference type="InterPro" id="IPR029058">
    <property type="entry name" value="AB_hydrolase_fold"/>
</dbReference>
<proteinExistence type="inferred from homology"/>
<feature type="compositionally biased region" description="Polar residues" evidence="2">
    <location>
        <begin position="1"/>
        <end position="19"/>
    </location>
</feature>
<evidence type="ECO:0000313" key="5">
    <source>
        <dbReference type="Proteomes" id="UP000012174"/>
    </source>
</evidence>
<evidence type="ECO:0000256" key="2">
    <source>
        <dbReference type="SAM" id="MobiDB-lite"/>
    </source>
</evidence>
<dbReference type="PANTHER" id="PTHR22946:SF12">
    <property type="entry name" value="CONIDIAL PIGMENT BIOSYNTHESIS PROTEIN AYG1 (AFU_ORTHOLOGUE AFUA_2G17550)"/>
    <property type="match status" value="1"/>
</dbReference>
<organism evidence="4 5">
    <name type="scientific">Eutypa lata (strain UCR-EL1)</name>
    <name type="common">Grapevine dieback disease fungus</name>
    <name type="synonym">Eutypa armeniacae</name>
    <dbReference type="NCBI Taxonomy" id="1287681"/>
    <lineage>
        <taxon>Eukaryota</taxon>
        <taxon>Fungi</taxon>
        <taxon>Dikarya</taxon>
        <taxon>Ascomycota</taxon>
        <taxon>Pezizomycotina</taxon>
        <taxon>Sordariomycetes</taxon>
        <taxon>Xylariomycetidae</taxon>
        <taxon>Xylariales</taxon>
        <taxon>Diatrypaceae</taxon>
        <taxon>Eutypa</taxon>
    </lineage>
</organism>
<protein>
    <submittedName>
        <fullName evidence="4">Putative pigment biosynthesis protein ayg1 protein</fullName>
    </submittedName>
</protein>
<feature type="domain" description="AB hydrolase-1" evidence="3">
    <location>
        <begin position="228"/>
        <end position="356"/>
    </location>
</feature>
<keyword evidence="5" id="KW-1185">Reference proteome</keyword>
<evidence type="ECO:0000259" key="3">
    <source>
        <dbReference type="Pfam" id="PF00561"/>
    </source>
</evidence>
<evidence type="ECO:0000313" key="4">
    <source>
        <dbReference type="EMBL" id="EMR70252.1"/>
    </source>
</evidence>
<dbReference type="Gene3D" id="3.40.50.1820">
    <property type="entry name" value="alpha/beta hydrolase"/>
    <property type="match status" value="1"/>
</dbReference>
<feature type="region of interest" description="Disordered" evidence="2">
    <location>
        <begin position="1"/>
        <end position="27"/>
    </location>
</feature>
<accession>M7T135</accession>
<dbReference type="eggNOG" id="ENOG502S29V">
    <property type="taxonomic scope" value="Eukaryota"/>
</dbReference>
<sequence length="397" mass="44173">MLHPLQTPQHASSSSTTPLRSAAGKMVVPATPPPQHWMMGTEAFNSVMPHHGGIEALWETKWKLPCTKAVYPFHDGAYEDFEPVFRDLIARGVNDGSGTSPEYTRAFLATAEELEHRGDAEADPEEASKLYLRAACVLRIARFPYIGLHPGTHHVDLVKWDAWERQKKVYMKAARTWESPIEELHIPHTFRQGADGDSIPVYVRIPSEKATSLPDGVQANGNQKHKHPVVILLTGLDGYRPDNTVRTEEFVSRGWAAVVFEIQGTADSPADPSDPASGDRLLDSVFAWIDTRKDDLDVSRVLLWGLSSGGYHAVRAAHTHRERLRGVVAQGAGVHHFFDRDWLARADGHEYPFQLTPAMAAKHGYGSAEEFAEEAQGYIGWFDAYRGFNDAVQIQHS</sequence>